<feature type="domain" description="HypF Kae1-like" evidence="2">
    <location>
        <begin position="1"/>
        <end position="81"/>
    </location>
</feature>
<dbReference type="PANTHER" id="PTHR42959">
    <property type="entry name" value="CARBAMOYLTRANSFERASE"/>
    <property type="match status" value="1"/>
</dbReference>
<dbReference type="InterPro" id="IPR051060">
    <property type="entry name" value="Carbamoyltrans_HypF-like"/>
</dbReference>
<feature type="domain" description="Carbamoyltransferase Kae1-like" evidence="3">
    <location>
        <begin position="90"/>
        <end position="348"/>
    </location>
</feature>
<dbReference type="Pfam" id="PF17788">
    <property type="entry name" value="HypF_C"/>
    <property type="match status" value="1"/>
</dbReference>
<comment type="caution">
    <text evidence="4">The sequence shown here is derived from an EMBL/GenBank/DDBJ whole genome shotgun (WGS) entry which is preliminary data.</text>
</comment>
<evidence type="ECO:0000259" key="2">
    <source>
        <dbReference type="Pfam" id="PF17788"/>
    </source>
</evidence>
<feature type="non-terminal residue" evidence="4">
    <location>
        <position position="1"/>
    </location>
</feature>
<dbReference type="GO" id="GO:0016743">
    <property type="term" value="F:carboxyl- or carbamoyltransferase activity"/>
    <property type="evidence" value="ECO:0007669"/>
    <property type="project" value="TreeGrafter"/>
</dbReference>
<keyword evidence="5" id="KW-1185">Reference proteome</keyword>
<dbReference type="Gene3D" id="1.10.357.160">
    <property type="match status" value="1"/>
</dbReference>
<dbReference type="Gene3D" id="3.30.420.360">
    <property type="match status" value="1"/>
</dbReference>
<dbReference type="EMBL" id="JAUMVS010000082">
    <property type="protein sequence ID" value="MDO4842047.1"/>
    <property type="molecule type" value="Genomic_DNA"/>
</dbReference>
<dbReference type="GO" id="GO:0008270">
    <property type="term" value="F:zinc ion binding"/>
    <property type="evidence" value="ECO:0007669"/>
    <property type="project" value="TreeGrafter"/>
</dbReference>
<dbReference type="InterPro" id="IPR041440">
    <property type="entry name" value="HypF_C"/>
</dbReference>
<evidence type="ECO:0000313" key="4">
    <source>
        <dbReference type="EMBL" id="MDO4842047.1"/>
    </source>
</evidence>
<evidence type="ECO:0000313" key="5">
    <source>
        <dbReference type="Proteomes" id="UP001168575"/>
    </source>
</evidence>
<dbReference type="InterPro" id="IPR055128">
    <property type="entry name" value="HypF_C_2"/>
</dbReference>
<proteinExistence type="inferred from homology"/>
<organism evidence="4 5">
    <name type="scientific">Phoenicibacter congonensis</name>
    <dbReference type="NCBI Taxonomy" id="1944646"/>
    <lineage>
        <taxon>Bacteria</taxon>
        <taxon>Bacillati</taxon>
        <taxon>Actinomycetota</taxon>
        <taxon>Coriobacteriia</taxon>
        <taxon>Eggerthellales</taxon>
        <taxon>Eggerthellaceae</taxon>
        <taxon>Phoenicibacter</taxon>
    </lineage>
</organism>
<sequence length="363" mass="39426">AFVSQHIGDVEDADVSDAWFEAKSRFEKLFDFSDECSIVCDKHPEYLPSKWAKKHVVESEQVLEFDEVYHHHAHIVSAMAENAIDEAVIGFSFDGTGFGADGCIWGGEVLLSNLETYERVSNVAYFPLPSGAGAVKNPARIAYGLLYSLDLLDEASDFVKSMGDEASACASLIESGTNTPYTSSMGRLFDAISAICGVCTKPTYEGEAAIALEAAMAGVDFSAYTPDVERYTFDVQKNSATEHSTALDTSMFVIDPERAVRAVLEDVKNGVDAAVISRRFHDAVSRLVVLVSQICNQFYGIKKCVLAGGVWMNRYLCETTVIALSAQGFDVILNRELPPNDGGVSYGQAVVKCARNRAKAAEK</sequence>
<dbReference type="PANTHER" id="PTHR42959:SF1">
    <property type="entry name" value="CARBAMOYLTRANSFERASE HYPF"/>
    <property type="match status" value="1"/>
</dbReference>
<accession>A0AA43RHR8</accession>
<dbReference type="Gene3D" id="3.30.420.560">
    <property type="match status" value="1"/>
</dbReference>
<comment type="similarity">
    <text evidence="1">Belongs to the carbamoyltransferase HypF family.</text>
</comment>
<evidence type="ECO:0000259" key="3">
    <source>
        <dbReference type="Pfam" id="PF22521"/>
    </source>
</evidence>
<gene>
    <name evidence="4" type="ORF">Q3982_05165</name>
</gene>
<dbReference type="AlphaFoldDB" id="A0AA43RHR8"/>
<reference evidence="4" key="1">
    <citation type="submission" date="2023-07" db="EMBL/GenBank/DDBJ databases">
        <title>Between Cages and Wild: Unraveling the Impact of Captivity on Animal Microbiomes and Antimicrobial Resistance.</title>
        <authorList>
            <person name="Schmartz G.P."/>
            <person name="Rehner J."/>
            <person name="Schuff M.J."/>
            <person name="Becker S.L."/>
            <person name="Kravczyk M."/>
            <person name="Gurevich A."/>
            <person name="Francke R."/>
            <person name="Mueller R."/>
            <person name="Keller V."/>
            <person name="Keller A."/>
        </authorList>
    </citation>
    <scope>NUCLEOTIDE SEQUENCE</scope>
    <source>
        <strain evidence="4">S12M_St_49</strain>
    </source>
</reference>
<dbReference type="Proteomes" id="UP001168575">
    <property type="component" value="Unassembled WGS sequence"/>
</dbReference>
<dbReference type="Pfam" id="PF22521">
    <property type="entry name" value="HypF_C_2"/>
    <property type="match status" value="1"/>
</dbReference>
<protein>
    <submittedName>
        <fullName evidence="4">Hydrogenase maturation protein HypF</fullName>
    </submittedName>
</protein>
<dbReference type="GO" id="GO:0051604">
    <property type="term" value="P:protein maturation"/>
    <property type="evidence" value="ECO:0007669"/>
    <property type="project" value="TreeGrafter"/>
</dbReference>
<name>A0AA43RHR8_9ACTN</name>
<evidence type="ECO:0000256" key="1">
    <source>
        <dbReference type="ARBA" id="ARBA00008097"/>
    </source>
</evidence>